<organism evidence="1 2">
    <name type="scientific">Vibrio caribbeanicus</name>
    <dbReference type="NCBI Taxonomy" id="701175"/>
    <lineage>
        <taxon>Bacteria</taxon>
        <taxon>Pseudomonadati</taxon>
        <taxon>Pseudomonadota</taxon>
        <taxon>Gammaproteobacteria</taxon>
        <taxon>Vibrionales</taxon>
        <taxon>Vibrionaceae</taxon>
        <taxon>Vibrio</taxon>
    </lineage>
</organism>
<protein>
    <submittedName>
        <fullName evidence="1">ABC transporter substrate-binding protein</fullName>
    </submittedName>
</protein>
<accession>A0ACC4NY62</accession>
<reference evidence="1" key="1">
    <citation type="submission" date="2014-10" db="EMBL/GenBank/DDBJ databases">
        <title>Genome sequencing of Vibrio caribbeanicus T14.</title>
        <authorList>
            <person name="Chan K.-G."/>
            <person name="Mohamad N.I."/>
        </authorList>
    </citation>
    <scope>NUCLEOTIDE SEQUENCE</scope>
    <source>
        <strain evidence="1">T14</strain>
    </source>
</reference>
<proteinExistence type="predicted"/>
<dbReference type="EMBL" id="JRWR01000004">
    <property type="protein sequence ID" value="KHD25415.1"/>
    <property type="molecule type" value="Genomic_DNA"/>
</dbReference>
<dbReference type="Proteomes" id="UP000030421">
    <property type="component" value="Unassembled WGS sequence"/>
</dbReference>
<comment type="caution">
    <text evidence="1">The sequence shown here is derived from an EMBL/GenBank/DDBJ whole genome shotgun (WGS) entry which is preliminary data.</text>
</comment>
<sequence>MSVKCWTRKIMALVVGLTSLLSHSALASDLERIKESGVLRHIGVPYANFVSYIDQGEVQTLTGLDVEIIKGFARSLNVRYEYVPGKWNNVVGKLTGQQVEYKNAQLVVGDDMPIEGDLIANGVTILDWRKEVLDFSDDYFPSAVWLVARSDSTLKPIKPTGSIQQDIAMVKSLISGRDVLAMEHSCLDPNLYNLYDTGANVILPSVQRRLNEMVPAIMKNDAESTLLDVADTLIALEKWPGEIKVIGPISEHQRMAVAFRKNSPELKAAFNQYLQSIKQDGTYQALVEKYYPSIYYFYNDYFLEDSKKSI</sequence>
<evidence type="ECO:0000313" key="1">
    <source>
        <dbReference type="EMBL" id="KHD25415.1"/>
    </source>
</evidence>
<evidence type="ECO:0000313" key="2">
    <source>
        <dbReference type="Proteomes" id="UP000030421"/>
    </source>
</evidence>
<name>A0ACC4NY62_9VIBR</name>
<gene>
    <name evidence="1" type="ORF">NM09_06710</name>
</gene>
<keyword evidence="2" id="KW-1185">Reference proteome</keyword>